<protein>
    <submittedName>
        <fullName evidence="2">Uncharacterized protein</fullName>
    </submittedName>
</protein>
<organism evidence="2">
    <name type="scientific">Cyclophora tenuis</name>
    <name type="common">Marine diatom</name>
    <dbReference type="NCBI Taxonomy" id="216820"/>
    <lineage>
        <taxon>Eukaryota</taxon>
        <taxon>Sar</taxon>
        <taxon>Stramenopiles</taxon>
        <taxon>Ochrophyta</taxon>
        <taxon>Bacillariophyta</taxon>
        <taxon>Fragilariophyceae</taxon>
        <taxon>Fragilariophycidae</taxon>
        <taxon>Cyclophorales</taxon>
        <taxon>Cyclophoraceae</taxon>
        <taxon>Cyclophora</taxon>
    </lineage>
</organism>
<name>A0A7S1D718_CYCTE</name>
<evidence type="ECO:0000256" key="1">
    <source>
        <dbReference type="SAM" id="MobiDB-lite"/>
    </source>
</evidence>
<accession>A0A7S1D718</accession>
<gene>
    <name evidence="2" type="ORF">CTEN0397_LOCUS10248</name>
</gene>
<sequence>MPVDIAVRNREHFDLLGIKRCPSPEIYTVVSKKNSSLKKPKAPKKSVHFNEVVHVHFTLHVDDLNDDEYFRTWYQKRDFQMMRAEFAKTVVRIANGVHMGDSEEHCARGLEYRTKVGAQRRKLNKLHGLCAVLKEQDRQIDLGIDDDEALRVAYMRESHQCKQEALALGISDENESIAIRIEDEARLMRARQQLQWKQQQLKLQQMKQLKQQQQLQNEEDQAELDNNPKKKNRLLRFLDRTNTRRRRAVLEDIKSLRTGR</sequence>
<reference evidence="2" key="1">
    <citation type="submission" date="2021-01" db="EMBL/GenBank/DDBJ databases">
        <authorList>
            <person name="Corre E."/>
            <person name="Pelletier E."/>
            <person name="Niang G."/>
            <person name="Scheremetjew M."/>
            <person name="Finn R."/>
            <person name="Kale V."/>
            <person name="Holt S."/>
            <person name="Cochrane G."/>
            <person name="Meng A."/>
            <person name="Brown T."/>
            <person name="Cohen L."/>
        </authorList>
    </citation>
    <scope>NUCLEOTIDE SEQUENCE</scope>
    <source>
        <strain evidence="2">ECT3854</strain>
    </source>
</reference>
<dbReference type="AlphaFoldDB" id="A0A7S1D718"/>
<dbReference type="EMBL" id="HBFW01016025">
    <property type="protein sequence ID" value="CAD8939185.1"/>
    <property type="molecule type" value="Transcribed_RNA"/>
</dbReference>
<feature type="region of interest" description="Disordered" evidence="1">
    <location>
        <begin position="212"/>
        <end position="238"/>
    </location>
</feature>
<proteinExistence type="predicted"/>
<evidence type="ECO:0000313" key="2">
    <source>
        <dbReference type="EMBL" id="CAD8939185.1"/>
    </source>
</evidence>